<sequence length="364" mass="41117">LAVSLSEGNHGTVYIDGNTLCGPIFQKEEASVLCRHLNYSDGIVLPPNIALHSDKFQLNCNGNESFLSECEMKPSFCSRSRHYYYKSLPPADVLCFNDVESVAGSIELVSNVGRVTVNMYGIAAAVCADTFDDRSASVTCRMKGYKDGAAFDINKSAYEDLVLLGAVRCLGNESSLFQCQISETRKCKQAYAVSAGVICFNDQAPIVQFDGQRGLYTVTVDHRVIFYCLQGQFYPHNRFAPHHDPPKDTIACKSLVFVEEKEHISKKEGILIVVQRRNTHRSPEKEYSSWSREGILIVVQRRNTHRSPEKEYSSWSREGIIIVVQRRNTHRSPEKEYSSWSREGILIVVQRRNTHRGPEKEYSS</sequence>
<evidence type="ECO:0000256" key="3">
    <source>
        <dbReference type="ARBA" id="ARBA00023157"/>
    </source>
</evidence>
<feature type="non-terminal residue" evidence="7">
    <location>
        <position position="1"/>
    </location>
</feature>
<dbReference type="Gene3D" id="3.10.250.10">
    <property type="entry name" value="SRCR-like domain"/>
    <property type="match status" value="2"/>
</dbReference>
<dbReference type="GO" id="GO:0016020">
    <property type="term" value="C:membrane"/>
    <property type="evidence" value="ECO:0007669"/>
    <property type="project" value="InterPro"/>
</dbReference>
<gene>
    <name evidence="7" type="ORF">FSP39_004349</name>
</gene>
<feature type="disulfide bond" evidence="5">
    <location>
        <begin position="60"/>
        <end position="70"/>
    </location>
</feature>
<proteinExistence type="predicted"/>
<dbReference type="PANTHER" id="PTHR19331">
    <property type="entry name" value="SCAVENGER RECEPTOR DOMAIN-CONTAINING"/>
    <property type="match status" value="1"/>
</dbReference>
<reference evidence="7" key="1">
    <citation type="submission" date="2019-08" db="EMBL/GenBank/DDBJ databases">
        <title>The improved chromosome-level genome for the pearl oyster Pinctada fucata martensii using PacBio sequencing and Hi-C.</title>
        <authorList>
            <person name="Zheng Z."/>
        </authorList>
    </citation>
    <scope>NUCLEOTIDE SEQUENCE</scope>
    <source>
        <strain evidence="7">ZZ-2019</strain>
        <tissue evidence="7">Adductor muscle</tissue>
    </source>
</reference>
<dbReference type="AlphaFoldDB" id="A0AA88XY09"/>
<feature type="domain" description="SRCR" evidence="6">
    <location>
        <begin position="99"/>
        <end position="200"/>
    </location>
</feature>
<evidence type="ECO:0000259" key="6">
    <source>
        <dbReference type="PROSITE" id="PS50287"/>
    </source>
</evidence>
<dbReference type="EMBL" id="VSWD01000008">
    <property type="protein sequence ID" value="KAK3094642.1"/>
    <property type="molecule type" value="Genomic_DNA"/>
</dbReference>
<comment type="caution">
    <text evidence="5">Lacks conserved residue(s) required for the propagation of feature annotation.</text>
</comment>
<dbReference type="SUPFAM" id="SSF56487">
    <property type="entry name" value="SRCR-like"/>
    <property type="match status" value="2"/>
</dbReference>
<dbReference type="InterPro" id="IPR001190">
    <property type="entry name" value="SRCR"/>
</dbReference>
<dbReference type="InterPro" id="IPR036772">
    <property type="entry name" value="SRCR-like_dom_sf"/>
</dbReference>
<evidence type="ECO:0000256" key="5">
    <source>
        <dbReference type="PROSITE-ProRule" id="PRU00196"/>
    </source>
</evidence>
<protein>
    <recommendedName>
        <fullName evidence="6">SRCR domain-containing protein</fullName>
    </recommendedName>
</protein>
<organism evidence="7 8">
    <name type="scientific">Pinctada imbricata</name>
    <name type="common">Atlantic pearl-oyster</name>
    <name type="synonym">Pinctada martensii</name>
    <dbReference type="NCBI Taxonomy" id="66713"/>
    <lineage>
        <taxon>Eukaryota</taxon>
        <taxon>Metazoa</taxon>
        <taxon>Spiralia</taxon>
        <taxon>Lophotrochozoa</taxon>
        <taxon>Mollusca</taxon>
        <taxon>Bivalvia</taxon>
        <taxon>Autobranchia</taxon>
        <taxon>Pteriomorphia</taxon>
        <taxon>Pterioida</taxon>
        <taxon>Pterioidea</taxon>
        <taxon>Pteriidae</taxon>
        <taxon>Pinctada</taxon>
    </lineage>
</organism>
<dbReference type="Proteomes" id="UP001186944">
    <property type="component" value="Unassembled WGS sequence"/>
</dbReference>
<dbReference type="PROSITE" id="PS50287">
    <property type="entry name" value="SRCR_2"/>
    <property type="match status" value="2"/>
</dbReference>
<dbReference type="SMART" id="SM00202">
    <property type="entry name" value="SR"/>
    <property type="match status" value="2"/>
</dbReference>
<evidence type="ECO:0000313" key="7">
    <source>
        <dbReference type="EMBL" id="KAK3094642.1"/>
    </source>
</evidence>
<name>A0AA88XY09_PINIB</name>
<keyword evidence="4" id="KW-0325">Glycoprotein</keyword>
<dbReference type="Pfam" id="PF00530">
    <property type="entry name" value="SRCR"/>
    <property type="match status" value="1"/>
</dbReference>
<keyword evidence="3 5" id="KW-1015">Disulfide bond</keyword>
<evidence type="ECO:0000256" key="4">
    <source>
        <dbReference type="ARBA" id="ARBA00023180"/>
    </source>
</evidence>
<feature type="domain" description="SRCR" evidence="6">
    <location>
        <begin position="1"/>
        <end position="96"/>
    </location>
</feature>
<feature type="disulfide bond" evidence="5">
    <location>
        <begin position="34"/>
        <end position="95"/>
    </location>
</feature>
<keyword evidence="8" id="KW-1185">Reference proteome</keyword>
<evidence type="ECO:0000313" key="8">
    <source>
        <dbReference type="Proteomes" id="UP001186944"/>
    </source>
</evidence>
<evidence type="ECO:0000256" key="1">
    <source>
        <dbReference type="ARBA" id="ARBA00022729"/>
    </source>
</evidence>
<keyword evidence="2" id="KW-0677">Repeat</keyword>
<dbReference type="PANTHER" id="PTHR19331:SF465">
    <property type="entry name" value="EGG PEPTIDE SPERACT RECEPTOR"/>
    <property type="match status" value="1"/>
</dbReference>
<accession>A0AA88XY09</accession>
<evidence type="ECO:0000256" key="2">
    <source>
        <dbReference type="ARBA" id="ARBA00022737"/>
    </source>
</evidence>
<keyword evidence="1" id="KW-0732">Signal</keyword>
<comment type="caution">
    <text evidence="7">The sequence shown here is derived from an EMBL/GenBank/DDBJ whole genome shotgun (WGS) entry which is preliminary data.</text>
</comment>
<feature type="disulfide bond" evidence="5">
    <location>
        <begin position="169"/>
        <end position="179"/>
    </location>
</feature>